<dbReference type="AlphaFoldDB" id="A0A916YSZ7"/>
<protein>
    <submittedName>
        <fullName evidence="2">Uncharacterized protein</fullName>
    </submittedName>
</protein>
<reference evidence="2" key="2">
    <citation type="submission" date="2020-09" db="EMBL/GenBank/DDBJ databases">
        <authorList>
            <person name="Sun Q."/>
            <person name="Zhou Y."/>
        </authorList>
    </citation>
    <scope>NUCLEOTIDE SEQUENCE</scope>
    <source>
        <strain evidence="2">CGMCC 1.15958</strain>
    </source>
</reference>
<dbReference type="EMBL" id="BMKK01000005">
    <property type="protein sequence ID" value="GGD60221.1"/>
    <property type="molecule type" value="Genomic_DNA"/>
</dbReference>
<keyword evidence="3" id="KW-1185">Reference proteome</keyword>
<dbReference type="Proteomes" id="UP000609064">
    <property type="component" value="Unassembled WGS sequence"/>
</dbReference>
<accession>A0A916YSZ7</accession>
<reference evidence="2" key="1">
    <citation type="journal article" date="2014" name="Int. J. Syst. Evol. Microbiol.">
        <title>Complete genome sequence of Corynebacterium casei LMG S-19264T (=DSM 44701T), isolated from a smear-ripened cheese.</title>
        <authorList>
            <consortium name="US DOE Joint Genome Institute (JGI-PGF)"/>
            <person name="Walter F."/>
            <person name="Albersmeier A."/>
            <person name="Kalinowski J."/>
            <person name="Ruckert C."/>
        </authorList>
    </citation>
    <scope>NUCLEOTIDE SEQUENCE</scope>
    <source>
        <strain evidence="2">CGMCC 1.15958</strain>
    </source>
</reference>
<feature type="chain" id="PRO_5037874894" evidence="1">
    <location>
        <begin position="20"/>
        <end position="199"/>
    </location>
</feature>
<gene>
    <name evidence="2" type="ORF">GCM10011514_25220</name>
</gene>
<evidence type="ECO:0000313" key="2">
    <source>
        <dbReference type="EMBL" id="GGD60221.1"/>
    </source>
</evidence>
<name>A0A916YSZ7_9BACT</name>
<sequence>MKAKIVLVAAMFLPLFSQAKTVSLNEAVSINTTGGDIPKNGVYLKPDEFKNETPEMGFGDKSKKFKIHESVFQNKLILVEGVEKATFPTKAIWGFRKNEIDYRTFQNEDYRIEYAPKNKDFVVYSLEVPNGYKKTVDEKKYFFSRNSDAAIFEATPENIKEVFSDQPQFVDAIDKIDFSGQLPIQQIENIIKVYAVQVK</sequence>
<keyword evidence="1" id="KW-0732">Signal</keyword>
<proteinExistence type="predicted"/>
<dbReference type="RefSeq" id="WP_188766459.1">
    <property type="nucleotide sequence ID" value="NZ_BMKK01000005.1"/>
</dbReference>
<evidence type="ECO:0000256" key="1">
    <source>
        <dbReference type="SAM" id="SignalP"/>
    </source>
</evidence>
<comment type="caution">
    <text evidence="2">The sequence shown here is derived from an EMBL/GenBank/DDBJ whole genome shotgun (WGS) entry which is preliminary data.</text>
</comment>
<evidence type="ECO:0000313" key="3">
    <source>
        <dbReference type="Proteomes" id="UP000609064"/>
    </source>
</evidence>
<organism evidence="2 3">
    <name type="scientific">Emticicia aquatilis</name>
    <dbReference type="NCBI Taxonomy" id="1537369"/>
    <lineage>
        <taxon>Bacteria</taxon>
        <taxon>Pseudomonadati</taxon>
        <taxon>Bacteroidota</taxon>
        <taxon>Cytophagia</taxon>
        <taxon>Cytophagales</taxon>
        <taxon>Leadbetterellaceae</taxon>
        <taxon>Emticicia</taxon>
    </lineage>
</organism>
<feature type="signal peptide" evidence="1">
    <location>
        <begin position="1"/>
        <end position="19"/>
    </location>
</feature>